<evidence type="ECO:0000313" key="1">
    <source>
        <dbReference type="EMBL" id="MBW87975.1"/>
    </source>
</evidence>
<reference evidence="1" key="1">
    <citation type="submission" date="2018-02" db="EMBL/GenBank/DDBJ databases">
        <title>Rhizophora mucronata_Transcriptome.</title>
        <authorList>
            <person name="Meera S.P."/>
            <person name="Sreeshan A."/>
            <person name="Augustine A."/>
        </authorList>
    </citation>
    <scope>NUCLEOTIDE SEQUENCE</scope>
    <source>
        <tissue evidence="1">Leaf</tissue>
    </source>
</reference>
<name>A0A2P2J3E9_RHIMU</name>
<accession>A0A2P2J3E9</accession>
<sequence length="72" mass="8137">MYAYMYRCRKDPFVAKRKATGLNLWILIFGIAKSPGRHGHYQNDANVCVQLVLNANGTSIICKLGAPRRKIN</sequence>
<dbReference type="EMBL" id="GGEC01007491">
    <property type="protein sequence ID" value="MBW87974.1"/>
    <property type="molecule type" value="Transcribed_RNA"/>
</dbReference>
<dbReference type="AlphaFoldDB" id="A0A2P2J3E9"/>
<dbReference type="EMBL" id="GGEC01007492">
    <property type="protein sequence ID" value="MBW87975.1"/>
    <property type="molecule type" value="Transcribed_RNA"/>
</dbReference>
<proteinExistence type="predicted"/>
<organism evidence="1">
    <name type="scientific">Rhizophora mucronata</name>
    <name type="common">Asiatic mangrove</name>
    <dbReference type="NCBI Taxonomy" id="61149"/>
    <lineage>
        <taxon>Eukaryota</taxon>
        <taxon>Viridiplantae</taxon>
        <taxon>Streptophyta</taxon>
        <taxon>Embryophyta</taxon>
        <taxon>Tracheophyta</taxon>
        <taxon>Spermatophyta</taxon>
        <taxon>Magnoliopsida</taxon>
        <taxon>eudicotyledons</taxon>
        <taxon>Gunneridae</taxon>
        <taxon>Pentapetalae</taxon>
        <taxon>rosids</taxon>
        <taxon>fabids</taxon>
        <taxon>Malpighiales</taxon>
        <taxon>Rhizophoraceae</taxon>
        <taxon>Rhizophora</taxon>
    </lineage>
</organism>
<protein>
    <submittedName>
        <fullName evidence="1">Uncharacterized protein</fullName>
    </submittedName>
</protein>